<feature type="transmembrane region" description="Helical" evidence="2">
    <location>
        <begin position="25"/>
        <end position="46"/>
    </location>
</feature>
<dbReference type="InterPro" id="IPR021454">
    <property type="entry name" value="DUF3105"/>
</dbReference>
<keyword evidence="2" id="KW-0812">Transmembrane</keyword>
<protein>
    <submittedName>
        <fullName evidence="3">Uncharacterized protein DUF3105</fullName>
    </submittedName>
</protein>
<name>A0A543G9Z2_9PSEU</name>
<keyword evidence="2" id="KW-0472">Membrane</keyword>
<feature type="compositionally biased region" description="Low complexity" evidence="1">
    <location>
        <begin position="242"/>
        <end position="290"/>
    </location>
</feature>
<dbReference type="RefSeq" id="WP_142095723.1">
    <property type="nucleotide sequence ID" value="NZ_VFPH01000001.1"/>
</dbReference>
<accession>A0A543G9Z2</accession>
<sequence>MVSGKTSKTVRKSRPKVVVQRSTPWGLIAAIVVVTLFAGIVFGYAFMRNEENKAQADAMAPFTPTAENQDPSTKIAGVQVQPYEGGLHVDRATRVAYTHNPPMGGAHDYSWATCNGVVYPSAIRSENAVHSMEHGAIWIAYNPDQVTGDALETLRGKVDGQPYTLMSPFPGLDQPIAVQSWGHQLKLSDANDPRIDQFIAALRLNRYQYPEPGASCNEVGPQEGGFQQDNPPPFEPAPAPGTPGAYPETTAGAPAGVVPGAPAPGATVPGGAAPATGAPAPGGAAPAAGS</sequence>
<organism evidence="3 4">
    <name type="scientific">Pseudonocardia cypriaca</name>
    <dbReference type="NCBI Taxonomy" id="882449"/>
    <lineage>
        <taxon>Bacteria</taxon>
        <taxon>Bacillati</taxon>
        <taxon>Actinomycetota</taxon>
        <taxon>Actinomycetes</taxon>
        <taxon>Pseudonocardiales</taxon>
        <taxon>Pseudonocardiaceae</taxon>
        <taxon>Pseudonocardia</taxon>
    </lineage>
</organism>
<dbReference type="Pfam" id="PF11303">
    <property type="entry name" value="DUF3105"/>
    <property type="match status" value="1"/>
</dbReference>
<comment type="caution">
    <text evidence="3">The sequence shown here is derived from an EMBL/GenBank/DDBJ whole genome shotgun (WGS) entry which is preliminary data.</text>
</comment>
<dbReference type="EMBL" id="VFPH01000001">
    <property type="protein sequence ID" value="TQM42896.1"/>
    <property type="molecule type" value="Genomic_DNA"/>
</dbReference>
<dbReference type="AlphaFoldDB" id="A0A543G9Z2"/>
<evidence type="ECO:0000313" key="3">
    <source>
        <dbReference type="EMBL" id="TQM42896.1"/>
    </source>
</evidence>
<evidence type="ECO:0000256" key="1">
    <source>
        <dbReference type="SAM" id="MobiDB-lite"/>
    </source>
</evidence>
<keyword evidence="4" id="KW-1185">Reference proteome</keyword>
<gene>
    <name evidence="3" type="ORF">FB388_0234</name>
</gene>
<feature type="region of interest" description="Disordered" evidence="1">
    <location>
        <begin position="213"/>
        <end position="290"/>
    </location>
</feature>
<evidence type="ECO:0000256" key="2">
    <source>
        <dbReference type="SAM" id="Phobius"/>
    </source>
</evidence>
<dbReference type="Proteomes" id="UP000319818">
    <property type="component" value="Unassembled WGS sequence"/>
</dbReference>
<reference evidence="3 4" key="1">
    <citation type="submission" date="2019-06" db="EMBL/GenBank/DDBJ databases">
        <title>Sequencing the genomes of 1000 actinobacteria strains.</title>
        <authorList>
            <person name="Klenk H.-P."/>
        </authorList>
    </citation>
    <scope>NUCLEOTIDE SEQUENCE [LARGE SCALE GENOMIC DNA]</scope>
    <source>
        <strain evidence="3 4">DSM 45511</strain>
    </source>
</reference>
<dbReference type="OrthoDB" id="164831at2"/>
<evidence type="ECO:0000313" key="4">
    <source>
        <dbReference type="Proteomes" id="UP000319818"/>
    </source>
</evidence>
<keyword evidence="2" id="KW-1133">Transmembrane helix</keyword>
<feature type="compositionally biased region" description="Pro residues" evidence="1">
    <location>
        <begin position="230"/>
        <end position="241"/>
    </location>
</feature>
<proteinExistence type="predicted"/>